<dbReference type="PROSITE" id="PS50995">
    <property type="entry name" value="HTH_MARR_2"/>
    <property type="match status" value="1"/>
</dbReference>
<feature type="compositionally biased region" description="Basic and acidic residues" evidence="1">
    <location>
        <begin position="1"/>
        <end position="18"/>
    </location>
</feature>
<feature type="region of interest" description="Disordered" evidence="1">
    <location>
        <begin position="1"/>
        <end position="23"/>
    </location>
</feature>
<proteinExistence type="predicted"/>
<dbReference type="InterPro" id="IPR039422">
    <property type="entry name" value="MarR/SlyA-like"/>
</dbReference>
<evidence type="ECO:0000259" key="2">
    <source>
        <dbReference type="PROSITE" id="PS50995"/>
    </source>
</evidence>
<name>A0AAU8J2A5_9ACTN</name>
<dbReference type="RefSeq" id="WP_353946089.1">
    <property type="nucleotide sequence ID" value="NZ_CP159534.1"/>
</dbReference>
<feature type="domain" description="HTH marR-type" evidence="2">
    <location>
        <begin position="18"/>
        <end position="152"/>
    </location>
</feature>
<dbReference type="SMART" id="SM00347">
    <property type="entry name" value="HTH_MARR"/>
    <property type="match status" value="1"/>
</dbReference>
<evidence type="ECO:0000313" key="3">
    <source>
        <dbReference type="EMBL" id="XCJ74652.1"/>
    </source>
</evidence>
<gene>
    <name evidence="3" type="ORF">ABII15_33845</name>
</gene>
<dbReference type="EMBL" id="CP159534">
    <property type="protein sequence ID" value="XCJ74652.1"/>
    <property type="molecule type" value="Genomic_DNA"/>
</dbReference>
<dbReference type="SUPFAM" id="SSF46785">
    <property type="entry name" value="Winged helix' DNA-binding domain"/>
    <property type="match status" value="1"/>
</dbReference>
<dbReference type="Pfam" id="PF01047">
    <property type="entry name" value="MarR"/>
    <property type="match status" value="1"/>
</dbReference>
<dbReference type="AlphaFoldDB" id="A0AAU8J2A5"/>
<dbReference type="GO" id="GO:0003700">
    <property type="term" value="F:DNA-binding transcription factor activity"/>
    <property type="evidence" value="ECO:0007669"/>
    <property type="project" value="InterPro"/>
</dbReference>
<dbReference type="PANTHER" id="PTHR33164">
    <property type="entry name" value="TRANSCRIPTIONAL REGULATOR, MARR FAMILY"/>
    <property type="match status" value="1"/>
</dbReference>
<dbReference type="KEGG" id="stac:ABII15_33845"/>
<protein>
    <submittedName>
        <fullName evidence="3">MarR family transcriptional regulator</fullName>
    </submittedName>
</protein>
<dbReference type="PANTHER" id="PTHR33164:SF103">
    <property type="entry name" value="REGULATORY PROTEIN MARR"/>
    <property type="match status" value="1"/>
</dbReference>
<dbReference type="InterPro" id="IPR036388">
    <property type="entry name" value="WH-like_DNA-bd_sf"/>
</dbReference>
<accession>A0AAU8J2A5</accession>
<dbReference type="GO" id="GO:0006950">
    <property type="term" value="P:response to stress"/>
    <property type="evidence" value="ECO:0007669"/>
    <property type="project" value="TreeGrafter"/>
</dbReference>
<dbReference type="InterPro" id="IPR000835">
    <property type="entry name" value="HTH_MarR-typ"/>
</dbReference>
<dbReference type="Gene3D" id="1.10.10.10">
    <property type="entry name" value="Winged helix-like DNA-binding domain superfamily/Winged helix DNA-binding domain"/>
    <property type="match status" value="1"/>
</dbReference>
<evidence type="ECO:0000256" key="1">
    <source>
        <dbReference type="SAM" id="MobiDB-lite"/>
    </source>
</evidence>
<dbReference type="InterPro" id="IPR036390">
    <property type="entry name" value="WH_DNA-bd_sf"/>
</dbReference>
<organism evidence="3">
    <name type="scientific">Streptomyces tabacisoli</name>
    <dbReference type="NCBI Taxonomy" id="3156398"/>
    <lineage>
        <taxon>Bacteria</taxon>
        <taxon>Bacillati</taxon>
        <taxon>Actinomycetota</taxon>
        <taxon>Actinomycetes</taxon>
        <taxon>Kitasatosporales</taxon>
        <taxon>Streptomycetaceae</taxon>
        <taxon>Streptomyces</taxon>
    </lineage>
</organism>
<sequence>MEDGDGRTDHIGPPEDPRSSLPADTAAAVDTLVALWTRTARTGTPQLSALQLHALHAVRTAPGLTLGALAGAVGTAPSAASRLCDRLEAAGMIRREPQPTNRRTIRLALTRRGQDALDAVSARRELLLREVLDLMSSDTRGQLLSGLTAFAAASRAAEPDEPRRP</sequence>
<reference evidence="3" key="1">
    <citation type="submission" date="2024-06" db="EMBL/GenBank/DDBJ databases">
        <title>Streptomyces sp. strain HUAS MG91 genome sequences.</title>
        <authorList>
            <person name="Mo P."/>
        </authorList>
    </citation>
    <scope>NUCLEOTIDE SEQUENCE</scope>
    <source>
        <strain evidence="3">HUAS MG91</strain>
    </source>
</reference>